<dbReference type="EMBL" id="JARKHS020007899">
    <property type="protein sequence ID" value="KAK8781205.1"/>
    <property type="molecule type" value="Genomic_DNA"/>
</dbReference>
<reference evidence="3 4" key="1">
    <citation type="journal article" date="2023" name="Arcadia Sci">
        <title>De novo assembly of a long-read Amblyomma americanum tick genome.</title>
        <authorList>
            <person name="Chou S."/>
            <person name="Poskanzer K.E."/>
            <person name="Rollins M."/>
            <person name="Thuy-Boun P.S."/>
        </authorList>
    </citation>
    <scope>NUCLEOTIDE SEQUENCE [LARGE SCALE GENOMIC DNA]</scope>
    <source>
        <strain evidence="3">F_SG_1</strain>
        <tissue evidence="3">Salivary glands</tissue>
    </source>
</reference>
<feature type="chain" id="PRO_5042849431" description="Secreted protein" evidence="2">
    <location>
        <begin position="20"/>
        <end position="113"/>
    </location>
</feature>
<accession>A0AAQ4F385</accession>
<feature type="signal peptide" evidence="2">
    <location>
        <begin position="1"/>
        <end position="19"/>
    </location>
</feature>
<keyword evidence="2" id="KW-0732">Signal</keyword>
<evidence type="ECO:0000256" key="1">
    <source>
        <dbReference type="SAM" id="MobiDB-lite"/>
    </source>
</evidence>
<evidence type="ECO:0000256" key="2">
    <source>
        <dbReference type="SAM" id="SignalP"/>
    </source>
</evidence>
<protein>
    <recommendedName>
        <fullName evidence="5">Secreted protein</fullName>
    </recommendedName>
</protein>
<evidence type="ECO:0000313" key="3">
    <source>
        <dbReference type="EMBL" id="KAK8781205.1"/>
    </source>
</evidence>
<keyword evidence="4" id="KW-1185">Reference proteome</keyword>
<organism evidence="3 4">
    <name type="scientific">Amblyomma americanum</name>
    <name type="common">Lone star tick</name>
    <dbReference type="NCBI Taxonomy" id="6943"/>
    <lineage>
        <taxon>Eukaryota</taxon>
        <taxon>Metazoa</taxon>
        <taxon>Ecdysozoa</taxon>
        <taxon>Arthropoda</taxon>
        <taxon>Chelicerata</taxon>
        <taxon>Arachnida</taxon>
        <taxon>Acari</taxon>
        <taxon>Parasitiformes</taxon>
        <taxon>Ixodida</taxon>
        <taxon>Ixodoidea</taxon>
        <taxon>Ixodidae</taxon>
        <taxon>Amblyomminae</taxon>
        <taxon>Amblyomma</taxon>
    </lineage>
</organism>
<gene>
    <name evidence="3" type="ORF">V5799_017453</name>
</gene>
<sequence length="113" mass="12711">MSVTHILFVLVVLFIAEKCKHPGLQGKGGAEEEAEIAITKGKAHHVLKQIGRSRARRSSNLSSSARHSSKRPKLSGHPLLHDVRHWTHLLLPLQTWHRREPGTDLLVALLQMR</sequence>
<evidence type="ECO:0000313" key="4">
    <source>
        <dbReference type="Proteomes" id="UP001321473"/>
    </source>
</evidence>
<proteinExistence type="predicted"/>
<evidence type="ECO:0008006" key="5">
    <source>
        <dbReference type="Google" id="ProtNLM"/>
    </source>
</evidence>
<dbReference type="AlphaFoldDB" id="A0AAQ4F385"/>
<feature type="region of interest" description="Disordered" evidence="1">
    <location>
        <begin position="49"/>
        <end position="77"/>
    </location>
</feature>
<name>A0AAQ4F385_AMBAM</name>
<dbReference type="Proteomes" id="UP001321473">
    <property type="component" value="Unassembled WGS sequence"/>
</dbReference>
<comment type="caution">
    <text evidence="3">The sequence shown here is derived from an EMBL/GenBank/DDBJ whole genome shotgun (WGS) entry which is preliminary data.</text>
</comment>